<comment type="caution">
    <text evidence="2">The sequence shown here is derived from an EMBL/GenBank/DDBJ whole genome shotgun (WGS) entry which is preliminary data.</text>
</comment>
<sequence>MYQHARRKSKDWRHAPLGGNSTPAIEHFHEGNIGLHDERSPPTTRYEFRLALRAVCDSGTKAYFIKKHTHIHTKIICQYQLK</sequence>
<organism evidence="2 3">
    <name type="scientific">Euphydryas editha</name>
    <name type="common">Edith's checkerspot</name>
    <dbReference type="NCBI Taxonomy" id="104508"/>
    <lineage>
        <taxon>Eukaryota</taxon>
        <taxon>Metazoa</taxon>
        <taxon>Ecdysozoa</taxon>
        <taxon>Arthropoda</taxon>
        <taxon>Hexapoda</taxon>
        <taxon>Insecta</taxon>
        <taxon>Pterygota</taxon>
        <taxon>Neoptera</taxon>
        <taxon>Endopterygota</taxon>
        <taxon>Lepidoptera</taxon>
        <taxon>Glossata</taxon>
        <taxon>Ditrysia</taxon>
        <taxon>Papilionoidea</taxon>
        <taxon>Nymphalidae</taxon>
        <taxon>Nymphalinae</taxon>
        <taxon>Euphydryas</taxon>
    </lineage>
</organism>
<gene>
    <name evidence="2" type="ORF">EEDITHA_LOCUS3890</name>
</gene>
<proteinExistence type="predicted"/>
<dbReference type="EMBL" id="CAKOGL010000006">
    <property type="protein sequence ID" value="CAH2087648.1"/>
    <property type="molecule type" value="Genomic_DNA"/>
</dbReference>
<protein>
    <submittedName>
        <fullName evidence="2">Uncharacterized protein</fullName>
    </submittedName>
</protein>
<dbReference type="AlphaFoldDB" id="A0AAU9TNY3"/>
<evidence type="ECO:0000256" key="1">
    <source>
        <dbReference type="SAM" id="MobiDB-lite"/>
    </source>
</evidence>
<name>A0AAU9TNY3_EUPED</name>
<dbReference type="Proteomes" id="UP001153954">
    <property type="component" value="Unassembled WGS sequence"/>
</dbReference>
<accession>A0AAU9TNY3</accession>
<evidence type="ECO:0000313" key="3">
    <source>
        <dbReference type="Proteomes" id="UP001153954"/>
    </source>
</evidence>
<keyword evidence="3" id="KW-1185">Reference proteome</keyword>
<feature type="compositionally biased region" description="Basic residues" evidence="1">
    <location>
        <begin position="1"/>
        <end position="11"/>
    </location>
</feature>
<reference evidence="2" key="1">
    <citation type="submission" date="2022-03" db="EMBL/GenBank/DDBJ databases">
        <authorList>
            <person name="Tunstrom K."/>
        </authorList>
    </citation>
    <scope>NUCLEOTIDE SEQUENCE</scope>
</reference>
<evidence type="ECO:0000313" key="2">
    <source>
        <dbReference type="EMBL" id="CAH2087648.1"/>
    </source>
</evidence>
<feature type="region of interest" description="Disordered" evidence="1">
    <location>
        <begin position="1"/>
        <end position="23"/>
    </location>
</feature>